<reference evidence="1 2" key="1">
    <citation type="journal article" date="2012" name="Genome Biol.">
        <title>Sequencing three crocodilian genomes to illuminate the evolution of archosaurs and amniotes.</title>
        <authorList>
            <person name="St John J.A."/>
            <person name="Braun E.L."/>
            <person name="Isberg S.R."/>
            <person name="Miles L.G."/>
            <person name="Chong A.Y."/>
            <person name="Gongora J."/>
            <person name="Dalzell P."/>
            <person name="Moran C."/>
            <person name="Bed'hom B."/>
            <person name="Abzhanov A."/>
            <person name="Burgess S.C."/>
            <person name="Cooksey A.M."/>
            <person name="Castoe T.A."/>
            <person name="Crawford N.G."/>
            <person name="Densmore L.D."/>
            <person name="Drew J.C."/>
            <person name="Edwards S.V."/>
            <person name="Faircloth B.C."/>
            <person name="Fujita M.K."/>
            <person name="Greenwold M.J."/>
            <person name="Hoffmann F.G."/>
            <person name="Howard J.M."/>
            <person name="Iguchi T."/>
            <person name="Janes D.E."/>
            <person name="Khan S.Y."/>
            <person name="Kohno S."/>
            <person name="de Koning A.J."/>
            <person name="Lance S.L."/>
            <person name="McCarthy F.M."/>
            <person name="McCormack J.E."/>
            <person name="Merchant M.E."/>
            <person name="Peterson D.G."/>
            <person name="Pollock D.D."/>
            <person name="Pourmand N."/>
            <person name="Raney B.J."/>
            <person name="Roessler K.A."/>
            <person name="Sanford J.R."/>
            <person name="Sawyer R.H."/>
            <person name="Schmidt C.J."/>
            <person name="Triplett E.W."/>
            <person name="Tuberville T.D."/>
            <person name="Venegas-Anaya M."/>
            <person name="Howard J.T."/>
            <person name="Jarvis E.D."/>
            <person name="Guillette L.J.Jr."/>
            <person name="Glenn T.C."/>
            <person name="Green R.E."/>
            <person name="Ray D.A."/>
        </authorList>
    </citation>
    <scope>NUCLEOTIDE SEQUENCE [LARGE SCALE GENOMIC DNA]</scope>
    <source>
        <strain evidence="1">KSC_2009_1</strain>
    </source>
</reference>
<keyword evidence="2" id="KW-1185">Reference proteome</keyword>
<evidence type="ECO:0000313" key="1">
    <source>
        <dbReference type="EMBL" id="KYO20262.1"/>
    </source>
</evidence>
<organism evidence="1 2">
    <name type="scientific">Alligator mississippiensis</name>
    <name type="common">American alligator</name>
    <dbReference type="NCBI Taxonomy" id="8496"/>
    <lineage>
        <taxon>Eukaryota</taxon>
        <taxon>Metazoa</taxon>
        <taxon>Chordata</taxon>
        <taxon>Craniata</taxon>
        <taxon>Vertebrata</taxon>
        <taxon>Euteleostomi</taxon>
        <taxon>Archelosauria</taxon>
        <taxon>Archosauria</taxon>
        <taxon>Crocodylia</taxon>
        <taxon>Alligatoridae</taxon>
        <taxon>Alligatorinae</taxon>
        <taxon>Alligator</taxon>
    </lineage>
</organism>
<name>A0A151M6V7_ALLMI</name>
<evidence type="ECO:0000313" key="2">
    <source>
        <dbReference type="Proteomes" id="UP000050525"/>
    </source>
</evidence>
<dbReference type="EMBL" id="AKHW03006437">
    <property type="protein sequence ID" value="KYO20262.1"/>
    <property type="molecule type" value="Genomic_DNA"/>
</dbReference>
<protein>
    <submittedName>
        <fullName evidence="1">Uncharacterized protein</fullName>
    </submittedName>
</protein>
<dbReference type="AlphaFoldDB" id="A0A151M6V7"/>
<comment type="caution">
    <text evidence="1">The sequence shown here is derived from an EMBL/GenBank/DDBJ whole genome shotgun (WGS) entry which is preliminary data.</text>
</comment>
<proteinExistence type="predicted"/>
<sequence>MLCILNESTFHATGRIFATPLCVEDLECAPKTIETIIRELSNTTKCLEIVQNSMTDLKDCPRLKIGTKAICTNVKTNFTFFKSQFITFLKFIQTYALCNKTQDYDRNGFPADHCHCGAQEILKNYGSARKESHLQLGNWGEKGEGKKNTKTFL</sequence>
<gene>
    <name evidence="1" type="ORF">Y1Q_0010808</name>
</gene>
<dbReference type="Proteomes" id="UP000050525">
    <property type="component" value="Unassembled WGS sequence"/>
</dbReference>
<accession>A0A151M6V7</accession>